<dbReference type="PANTHER" id="PTHR43818">
    <property type="entry name" value="BCDNA.GH03377"/>
    <property type="match status" value="1"/>
</dbReference>
<feature type="domain" description="GFO/IDH/MocA-like oxidoreductase" evidence="3">
    <location>
        <begin position="144"/>
        <end position="295"/>
    </location>
</feature>
<dbReference type="AlphaFoldDB" id="A0A518BX62"/>
<dbReference type="OrthoDB" id="9815825at2"/>
<feature type="domain" description="Gfo/Idh/MocA-like oxidoreductase N-terminal" evidence="2">
    <location>
        <begin position="8"/>
        <end position="128"/>
    </location>
</feature>
<accession>A0A518BX62</accession>
<reference evidence="4 5" key="1">
    <citation type="submission" date="2019-02" db="EMBL/GenBank/DDBJ databases">
        <title>Deep-cultivation of Planctomycetes and their phenomic and genomic characterization uncovers novel biology.</title>
        <authorList>
            <person name="Wiegand S."/>
            <person name="Jogler M."/>
            <person name="Boedeker C."/>
            <person name="Pinto D."/>
            <person name="Vollmers J."/>
            <person name="Rivas-Marin E."/>
            <person name="Kohn T."/>
            <person name="Peeters S.H."/>
            <person name="Heuer A."/>
            <person name="Rast P."/>
            <person name="Oberbeckmann S."/>
            <person name="Bunk B."/>
            <person name="Jeske O."/>
            <person name="Meyerdierks A."/>
            <person name="Storesund J.E."/>
            <person name="Kallscheuer N."/>
            <person name="Luecker S."/>
            <person name="Lage O.M."/>
            <person name="Pohl T."/>
            <person name="Merkel B.J."/>
            <person name="Hornburger P."/>
            <person name="Mueller R.-W."/>
            <person name="Bruemmer F."/>
            <person name="Labrenz M."/>
            <person name="Spormann A.M."/>
            <person name="Op den Camp H."/>
            <person name="Overmann J."/>
            <person name="Amann R."/>
            <person name="Jetten M.S.M."/>
            <person name="Mascher T."/>
            <person name="Medema M.H."/>
            <person name="Devos D.P."/>
            <person name="Kaster A.-K."/>
            <person name="Ovreas L."/>
            <person name="Rohde M."/>
            <person name="Galperin M.Y."/>
            <person name="Jogler C."/>
        </authorList>
    </citation>
    <scope>NUCLEOTIDE SEQUENCE [LARGE SCALE GENOMIC DNA]</scope>
    <source>
        <strain evidence="4 5">Pan265</strain>
    </source>
</reference>
<dbReference type="EMBL" id="CP036280">
    <property type="protein sequence ID" value="QDU71561.1"/>
    <property type="molecule type" value="Genomic_DNA"/>
</dbReference>
<gene>
    <name evidence="4" type="primary">afr_2</name>
    <name evidence="4" type="ORF">Pan265_14120</name>
</gene>
<dbReference type="InterPro" id="IPR036291">
    <property type="entry name" value="NAD(P)-bd_dom_sf"/>
</dbReference>
<dbReference type="GO" id="GO:0000166">
    <property type="term" value="F:nucleotide binding"/>
    <property type="evidence" value="ECO:0007669"/>
    <property type="project" value="InterPro"/>
</dbReference>
<dbReference type="Proteomes" id="UP000320386">
    <property type="component" value="Chromosome"/>
</dbReference>
<dbReference type="KEGG" id="mcad:Pan265_14120"/>
<proteinExistence type="predicted"/>
<sequence length="402" mass="44177">MARSSDLGVALLGSKFMGKAHSNAYLNVAKFFSLPLNPRMLIAAARDPKDLRAFAKRWGWERTTTDWREAVADPEVGLVDVSTPNHLHADQSIAALEAGKHVACEKPLAGTLDDARVMLEAARKARKCKTFVWFNYRRVPAVAFARHLVERGKLGRIYHVRCVYKQDWGGPETPLLWRFRGKDAGSGALGDLGAHIIDASRFITCDEITEVTGAMMETFIKERAIVDDVASKAASLKGGGKRKRKPKMGRSTVDDACVFTARFKGGAIATFEATRLSTGDKNGNRIEIHGEKGAVRFGFNRMNELEWYDNTLEAGLQGWSTIDVTDGSAGHPYVGNWWPVGHGLGYEHGFVNQLADTCRAIAGKKVSAPIPDFADAYMTQRVMEAVVLSAKHRSAVKLSEVK</sequence>
<dbReference type="GO" id="GO:0033712">
    <property type="term" value="F:1,5-anhydro-D-fructose reductase (1,5-anhydro-D-mannitol-forming) activity"/>
    <property type="evidence" value="ECO:0007669"/>
    <property type="project" value="UniProtKB-EC"/>
</dbReference>
<evidence type="ECO:0000313" key="4">
    <source>
        <dbReference type="EMBL" id="QDU71561.1"/>
    </source>
</evidence>
<evidence type="ECO:0000259" key="3">
    <source>
        <dbReference type="Pfam" id="PF22725"/>
    </source>
</evidence>
<dbReference type="PANTHER" id="PTHR43818:SF11">
    <property type="entry name" value="BCDNA.GH03377"/>
    <property type="match status" value="1"/>
</dbReference>
<organism evidence="4 5">
    <name type="scientific">Mucisphaera calidilacus</name>
    <dbReference type="NCBI Taxonomy" id="2527982"/>
    <lineage>
        <taxon>Bacteria</taxon>
        <taxon>Pseudomonadati</taxon>
        <taxon>Planctomycetota</taxon>
        <taxon>Phycisphaerae</taxon>
        <taxon>Phycisphaerales</taxon>
        <taxon>Phycisphaeraceae</taxon>
        <taxon>Mucisphaera</taxon>
    </lineage>
</organism>
<evidence type="ECO:0000313" key="5">
    <source>
        <dbReference type="Proteomes" id="UP000320386"/>
    </source>
</evidence>
<dbReference type="Pfam" id="PF01408">
    <property type="entry name" value="GFO_IDH_MocA"/>
    <property type="match status" value="1"/>
</dbReference>
<dbReference type="Gene3D" id="3.40.50.720">
    <property type="entry name" value="NAD(P)-binding Rossmann-like Domain"/>
    <property type="match status" value="1"/>
</dbReference>
<dbReference type="InterPro" id="IPR000683">
    <property type="entry name" value="Gfo/Idh/MocA-like_OxRdtase_N"/>
</dbReference>
<dbReference type="InterPro" id="IPR055170">
    <property type="entry name" value="GFO_IDH_MocA-like_dom"/>
</dbReference>
<protein>
    <submittedName>
        <fullName evidence="4">1,5-anhydro-D-fructose reductase</fullName>
        <ecNumber evidence="4">1.1.1.292</ecNumber>
    </submittedName>
</protein>
<name>A0A518BX62_9BACT</name>
<keyword evidence="5" id="KW-1185">Reference proteome</keyword>
<dbReference type="Gene3D" id="3.30.360.10">
    <property type="entry name" value="Dihydrodipicolinate Reductase, domain 2"/>
    <property type="match status" value="1"/>
</dbReference>
<dbReference type="Pfam" id="PF22725">
    <property type="entry name" value="GFO_IDH_MocA_C3"/>
    <property type="match status" value="1"/>
</dbReference>
<dbReference type="SUPFAM" id="SSF55347">
    <property type="entry name" value="Glyceraldehyde-3-phosphate dehydrogenase-like, C-terminal domain"/>
    <property type="match status" value="1"/>
</dbReference>
<evidence type="ECO:0000259" key="2">
    <source>
        <dbReference type="Pfam" id="PF01408"/>
    </source>
</evidence>
<dbReference type="InterPro" id="IPR050463">
    <property type="entry name" value="Gfo/Idh/MocA_oxidrdct_glycsds"/>
</dbReference>
<dbReference type="EC" id="1.1.1.292" evidence="4"/>
<evidence type="ECO:0000256" key="1">
    <source>
        <dbReference type="ARBA" id="ARBA00023002"/>
    </source>
</evidence>
<dbReference type="SUPFAM" id="SSF51735">
    <property type="entry name" value="NAD(P)-binding Rossmann-fold domains"/>
    <property type="match status" value="1"/>
</dbReference>
<keyword evidence="1 4" id="KW-0560">Oxidoreductase</keyword>
<dbReference type="RefSeq" id="WP_145445699.1">
    <property type="nucleotide sequence ID" value="NZ_CP036280.1"/>
</dbReference>